<dbReference type="InterPro" id="IPR006015">
    <property type="entry name" value="Universal_stress_UspA"/>
</dbReference>
<dbReference type="Pfam" id="PF00582">
    <property type="entry name" value="Usp"/>
    <property type="match status" value="1"/>
</dbReference>
<comment type="caution">
    <text evidence="3">The sequence shown here is derived from an EMBL/GenBank/DDBJ whole genome shotgun (WGS) entry which is preliminary data.</text>
</comment>
<gene>
    <name evidence="3" type="primary">uspA</name>
    <name evidence="3" type="ORF">GCM10007384_24870</name>
</gene>
<feature type="domain" description="UspA" evidence="2">
    <location>
        <begin position="1"/>
        <end position="145"/>
    </location>
</feature>
<reference evidence="3 4" key="1">
    <citation type="journal article" date="2014" name="Int. J. Syst. Evol. Microbiol.">
        <title>Complete genome sequence of Corynebacterium casei LMG S-19264T (=DSM 44701T), isolated from a smear-ripened cheese.</title>
        <authorList>
            <consortium name="US DOE Joint Genome Institute (JGI-PGF)"/>
            <person name="Walter F."/>
            <person name="Albersmeier A."/>
            <person name="Kalinowski J."/>
            <person name="Ruckert C."/>
        </authorList>
    </citation>
    <scope>NUCLEOTIDE SEQUENCE [LARGE SCALE GENOMIC DNA]</scope>
    <source>
        <strain evidence="3 4">KCTC 12285</strain>
    </source>
</reference>
<evidence type="ECO:0000259" key="2">
    <source>
        <dbReference type="Pfam" id="PF00582"/>
    </source>
</evidence>
<dbReference type="Gene3D" id="3.40.50.12370">
    <property type="match status" value="1"/>
</dbReference>
<dbReference type="SUPFAM" id="SSF52402">
    <property type="entry name" value="Adenine nucleotide alpha hydrolases-like"/>
    <property type="match status" value="2"/>
</dbReference>
<comment type="similarity">
    <text evidence="1">Belongs to the universal stress protein A family.</text>
</comment>
<protein>
    <submittedName>
        <fullName evidence="3">Universal stress protein UspA</fullName>
    </submittedName>
</protein>
<accession>A0A918N4G7</accession>
<dbReference type="InterPro" id="IPR006016">
    <property type="entry name" value="UspA"/>
</dbReference>
<evidence type="ECO:0000256" key="1">
    <source>
        <dbReference type="ARBA" id="ARBA00008791"/>
    </source>
</evidence>
<dbReference type="EMBL" id="BMWS01000016">
    <property type="protein sequence ID" value="GGX22683.1"/>
    <property type="molecule type" value="Genomic_DNA"/>
</dbReference>
<organism evidence="3 4">
    <name type="scientific">Aquimarina muelleri</name>
    <dbReference type="NCBI Taxonomy" id="279356"/>
    <lineage>
        <taxon>Bacteria</taxon>
        <taxon>Pseudomonadati</taxon>
        <taxon>Bacteroidota</taxon>
        <taxon>Flavobacteriia</taxon>
        <taxon>Flavobacteriales</taxon>
        <taxon>Flavobacteriaceae</taxon>
        <taxon>Aquimarina</taxon>
    </lineage>
</organism>
<name>A0A918N4G7_9FLAO</name>
<dbReference type="RefSeq" id="WP_027412172.1">
    <property type="nucleotide sequence ID" value="NZ_BMWS01000016.1"/>
</dbReference>
<dbReference type="PANTHER" id="PTHR46268">
    <property type="entry name" value="STRESS RESPONSE PROTEIN NHAX"/>
    <property type="match status" value="1"/>
</dbReference>
<keyword evidence="4" id="KW-1185">Reference proteome</keyword>
<dbReference type="CDD" id="cd00293">
    <property type="entry name" value="USP-like"/>
    <property type="match status" value="1"/>
</dbReference>
<proteinExistence type="inferred from homology"/>
<evidence type="ECO:0000313" key="3">
    <source>
        <dbReference type="EMBL" id="GGX22683.1"/>
    </source>
</evidence>
<evidence type="ECO:0000313" key="4">
    <source>
        <dbReference type="Proteomes" id="UP000601108"/>
    </source>
</evidence>
<dbReference type="Proteomes" id="UP000601108">
    <property type="component" value="Unassembled WGS sequence"/>
</dbReference>
<dbReference type="AlphaFoldDB" id="A0A918N4G7"/>
<dbReference type="PRINTS" id="PR01438">
    <property type="entry name" value="UNVRSLSTRESS"/>
</dbReference>
<dbReference type="PANTHER" id="PTHR46268:SF6">
    <property type="entry name" value="UNIVERSAL STRESS PROTEIN UP12"/>
    <property type="match status" value="1"/>
</dbReference>
<sequence length="280" mass="31425">MKQVLVPVDFSTNASNALDYARILFANKNCIFFLLHAHIGNSNTSTKLKDNDSNAALDPTKQSKEDLNTLLNQTLENNNNIKHGFEIITKTDSLINAINTVIISKNIDLIVMGTKGAKGAKEIFLGSNAVRVINGVHNCPIILVPQSYKVKAPSLIAFSTNFKRAFNKKELKSLISITLSCNAKINIARIMEEEYLTDTQTENKETLKKLFNDLDYIFCKIDVETSETNALRDFVKQTESDLISLVHHKHNFFQKITEEDVVDKISFNSPVPLLILPELK</sequence>